<evidence type="ECO:0008006" key="9">
    <source>
        <dbReference type="Google" id="ProtNLM"/>
    </source>
</evidence>
<organism evidence="8">
    <name type="scientific">hydrothermal vent metagenome</name>
    <dbReference type="NCBI Taxonomy" id="652676"/>
    <lineage>
        <taxon>unclassified sequences</taxon>
        <taxon>metagenomes</taxon>
        <taxon>ecological metagenomes</taxon>
    </lineage>
</organism>
<keyword evidence="5" id="KW-0804">Transcription</keyword>
<evidence type="ECO:0000256" key="5">
    <source>
        <dbReference type="ARBA" id="ARBA00023163"/>
    </source>
</evidence>
<proteinExistence type="inferred from homology"/>
<dbReference type="GO" id="GO:0005829">
    <property type="term" value="C:cytosol"/>
    <property type="evidence" value="ECO:0007669"/>
    <property type="project" value="TreeGrafter"/>
</dbReference>
<evidence type="ECO:0000256" key="1">
    <source>
        <dbReference type="ARBA" id="ARBA00008724"/>
    </source>
</evidence>
<accession>A0A3B1E591</accession>
<dbReference type="EMBL" id="UOYO01000002">
    <property type="protein sequence ID" value="VAY86215.1"/>
    <property type="molecule type" value="Genomic_DNA"/>
</dbReference>
<dbReference type="AlphaFoldDB" id="A0A3B1E591"/>
<keyword evidence="4" id="KW-0238">DNA-binding</keyword>
<dbReference type="FunFam" id="1.10.10.200:FF:000004">
    <property type="entry name" value="Probable transcriptional regulatory protein BSBG_02618"/>
    <property type="match status" value="1"/>
</dbReference>
<dbReference type="InterPro" id="IPR017856">
    <property type="entry name" value="Integrase-like_N"/>
</dbReference>
<name>A0A3B1E591_9ZZZZ</name>
<dbReference type="InterPro" id="IPR049083">
    <property type="entry name" value="TACO1_YebC_N"/>
</dbReference>
<dbReference type="Pfam" id="PF20772">
    <property type="entry name" value="TACO1_YebC_N"/>
    <property type="match status" value="1"/>
</dbReference>
<dbReference type="InterPro" id="IPR002876">
    <property type="entry name" value="Transcrip_reg_TACO1-like"/>
</dbReference>
<dbReference type="NCBIfam" id="NF009044">
    <property type="entry name" value="PRK12378.1"/>
    <property type="match status" value="1"/>
</dbReference>
<dbReference type="NCBIfam" id="TIGR01033">
    <property type="entry name" value="YebC/PmpR family DNA-binding transcriptional regulator"/>
    <property type="match status" value="1"/>
</dbReference>
<dbReference type="Gene3D" id="1.10.10.200">
    <property type="match status" value="1"/>
</dbReference>
<dbReference type="HAMAP" id="MF_00693">
    <property type="entry name" value="Transcrip_reg_TACO1"/>
    <property type="match status" value="1"/>
</dbReference>
<dbReference type="GO" id="GO:0003677">
    <property type="term" value="F:DNA binding"/>
    <property type="evidence" value="ECO:0007669"/>
    <property type="project" value="UniProtKB-KW"/>
</dbReference>
<feature type="domain" description="TACO1/YebC-like N-terminal" evidence="7">
    <location>
        <begin position="4"/>
        <end position="73"/>
    </location>
</feature>
<comment type="similarity">
    <text evidence="1">Belongs to the TACO1 family.</text>
</comment>
<evidence type="ECO:0000256" key="4">
    <source>
        <dbReference type="ARBA" id="ARBA00023125"/>
    </source>
</evidence>
<dbReference type="InterPro" id="IPR026564">
    <property type="entry name" value="Transcrip_reg_TACO1-like_dom3"/>
</dbReference>
<sequence>MGRAFEYRKASKMKRWGNMSKLFPKLAKSITIAAKNGVPDPDMNAPLRTAIANAKAQNLPKDNIEAAIKRATTKDSLNLSEVKYEGKSAGGILVFVETATDNTARTVANIKDIFKKAKGQLLPTGALEFMFDRKAVLEIKASNIDIEELELEMIDFGWEYYEQDGETLYVYGNYTDFGTLTEGFEKLEIEIIKADLQRIPNNPIEVSDEDMEDLEKLIEKLEDDEDVQTVYTNLA</sequence>
<keyword evidence="2" id="KW-0963">Cytoplasm</keyword>
<evidence type="ECO:0000256" key="3">
    <source>
        <dbReference type="ARBA" id="ARBA00023015"/>
    </source>
</evidence>
<gene>
    <name evidence="8" type="ORF">MNB_ARC-1_874</name>
</gene>
<feature type="domain" description="TACO1/YebC-like second and third" evidence="6">
    <location>
        <begin position="80"/>
        <end position="234"/>
    </location>
</feature>
<evidence type="ECO:0000259" key="7">
    <source>
        <dbReference type="Pfam" id="PF20772"/>
    </source>
</evidence>
<keyword evidence="3" id="KW-0805">Transcription regulation</keyword>
<protein>
    <recommendedName>
        <fullName evidence="9">Transcriptional regulatory protein YebC</fullName>
    </recommendedName>
</protein>
<dbReference type="InterPro" id="IPR029072">
    <property type="entry name" value="YebC-like"/>
</dbReference>
<dbReference type="Gene3D" id="3.30.70.980">
    <property type="match status" value="2"/>
</dbReference>
<evidence type="ECO:0000259" key="6">
    <source>
        <dbReference type="Pfam" id="PF01709"/>
    </source>
</evidence>
<dbReference type="SUPFAM" id="SSF75625">
    <property type="entry name" value="YebC-like"/>
    <property type="match status" value="1"/>
</dbReference>
<evidence type="ECO:0000313" key="8">
    <source>
        <dbReference type="EMBL" id="VAY86215.1"/>
    </source>
</evidence>
<reference evidence="8" key="1">
    <citation type="submission" date="2018-10" db="EMBL/GenBank/DDBJ databases">
        <authorList>
            <person name="Aoki K."/>
        </authorList>
    </citation>
    <scope>NUCLEOTIDE SEQUENCE</scope>
</reference>
<dbReference type="InterPro" id="IPR048300">
    <property type="entry name" value="TACO1_YebC-like_2nd/3rd_dom"/>
</dbReference>
<dbReference type="Pfam" id="PF01709">
    <property type="entry name" value="Transcrip_reg"/>
    <property type="match status" value="1"/>
</dbReference>
<dbReference type="PANTHER" id="PTHR12532:SF6">
    <property type="entry name" value="TRANSCRIPTIONAL REGULATORY PROTEIN YEBC-RELATED"/>
    <property type="match status" value="1"/>
</dbReference>
<evidence type="ECO:0000256" key="2">
    <source>
        <dbReference type="ARBA" id="ARBA00022490"/>
    </source>
</evidence>
<dbReference type="PANTHER" id="PTHR12532">
    <property type="entry name" value="TRANSLATIONAL ACTIVATOR OF CYTOCHROME C OXIDASE 1"/>
    <property type="match status" value="1"/>
</dbReference>